<evidence type="ECO:0000313" key="4">
    <source>
        <dbReference type="Proteomes" id="UP001159428"/>
    </source>
</evidence>
<accession>A0AAU9Y2Y9</accession>
<keyword evidence="2" id="KW-0812">Transmembrane</keyword>
<gene>
    <name evidence="3" type="ORF">PMEA_00003457</name>
</gene>
<evidence type="ECO:0000313" key="3">
    <source>
        <dbReference type="EMBL" id="CAH3165363.1"/>
    </source>
</evidence>
<keyword evidence="4" id="KW-1185">Reference proteome</keyword>
<protein>
    <submittedName>
        <fullName evidence="3">Uncharacterized protein</fullName>
    </submittedName>
</protein>
<dbReference type="Proteomes" id="UP001159428">
    <property type="component" value="Unassembled WGS sequence"/>
</dbReference>
<keyword evidence="2" id="KW-1133">Transmembrane helix</keyword>
<dbReference type="EMBL" id="CALNXJ010000116">
    <property type="protein sequence ID" value="CAH3165363.1"/>
    <property type="molecule type" value="Genomic_DNA"/>
</dbReference>
<evidence type="ECO:0000256" key="2">
    <source>
        <dbReference type="SAM" id="Phobius"/>
    </source>
</evidence>
<name>A0AAU9Y2Y9_9CNID</name>
<feature type="transmembrane region" description="Helical" evidence="2">
    <location>
        <begin position="63"/>
        <end position="81"/>
    </location>
</feature>
<comment type="caution">
    <text evidence="3">The sequence shown here is derived from an EMBL/GenBank/DDBJ whole genome shotgun (WGS) entry which is preliminary data.</text>
</comment>
<feature type="region of interest" description="Disordered" evidence="1">
    <location>
        <begin position="137"/>
        <end position="195"/>
    </location>
</feature>
<sequence>MGISIEQYRSSIGSHDNFVKTKDILSRLNDHCWSLMFVMFYLNVFYLPVLKQVVGQHKMWNDVMFWFSQMIFYNAYIPLLIRQANDVEENPGPTIFDVIDPTRTICADYSQGNEALFCENAVSDVPKIEHWPFRNKRNQTQHMKRKRVNESEGSREKRLAQQRLTREKKCANESSESKKKGLANPISVSETKNCK</sequence>
<feature type="compositionally biased region" description="Basic and acidic residues" evidence="1">
    <location>
        <begin position="148"/>
        <end position="179"/>
    </location>
</feature>
<proteinExistence type="predicted"/>
<keyword evidence="2" id="KW-0472">Membrane</keyword>
<reference evidence="3 4" key="1">
    <citation type="submission" date="2022-05" db="EMBL/GenBank/DDBJ databases">
        <authorList>
            <consortium name="Genoscope - CEA"/>
            <person name="William W."/>
        </authorList>
    </citation>
    <scope>NUCLEOTIDE SEQUENCE [LARGE SCALE GENOMIC DNA]</scope>
</reference>
<organism evidence="3 4">
    <name type="scientific">Pocillopora meandrina</name>
    <dbReference type="NCBI Taxonomy" id="46732"/>
    <lineage>
        <taxon>Eukaryota</taxon>
        <taxon>Metazoa</taxon>
        <taxon>Cnidaria</taxon>
        <taxon>Anthozoa</taxon>
        <taxon>Hexacorallia</taxon>
        <taxon>Scleractinia</taxon>
        <taxon>Astrocoeniina</taxon>
        <taxon>Pocilloporidae</taxon>
        <taxon>Pocillopora</taxon>
    </lineage>
</organism>
<feature type="transmembrane region" description="Helical" evidence="2">
    <location>
        <begin position="32"/>
        <end position="51"/>
    </location>
</feature>
<feature type="compositionally biased region" description="Basic residues" evidence="1">
    <location>
        <begin position="137"/>
        <end position="147"/>
    </location>
</feature>
<dbReference type="AlphaFoldDB" id="A0AAU9Y2Y9"/>
<feature type="compositionally biased region" description="Polar residues" evidence="1">
    <location>
        <begin position="186"/>
        <end position="195"/>
    </location>
</feature>
<evidence type="ECO:0000256" key="1">
    <source>
        <dbReference type="SAM" id="MobiDB-lite"/>
    </source>
</evidence>